<dbReference type="PANTHER" id="PTHR33164">
    <property type="entry name" value="TRANSCRIPTIONAL REGULATOR, MARR FAMILY"/>
    <property type="match status" value="1"/>
</dbReference>
<dbReference type="Pfam" id="PF01047">
    <property type="entry name" value="MarR"/>
    <property type="match status" value="1"/>
</dbReference>
<gene>
    <name evidence="2" type="ORF">HLY00_397</name>
</gene>
<evidence type="ECO:0000313" key="3">
    <source>
        <dbReference type="Proteomes" id="UP000570517"/>
    </source>
</evidence>
<dbReference type="InterPro" id="IPR000835">
    <property type="entry name" value="HTH_MarR-typ"/>
</dbReference>
<evidence type="ECO:0000313" key="2">
    <source>
        <dbReference type="EMBL" id="NVN49292.1"/>
    </source>
</evidence>
<dbReference type="RefSeq" id="WP_178357683.1">
    <property type="nucleotide sequence ID" value="NZ_JABFYL010000014.1"/>
</dbReference>
<keyword evidence="3" id="KW-1185">Reference proteome</keyword>
<dbReference type="SUPFAM" id="SSF46785">
    <property type="entry name" value="Winged helix' DNA-binding domain"/>
    <property type="match status" value="1"/>
</dbReference>
<dbReference type="SMART" id="SM00347">
    <property type="entry name" value="HTH_MARR"/>
    <property type="match status" value="1"/>
</dbReference>
<sequence>MTPAEAPPSFDGPAPWLTEDERRTWMALHRVSVLLPNELDRQLREDFSLSFVEYYVLVMISEQADRTVRLSRLAFLVNSELSRLSHLIGRLEQRGLVRRAPDPTDGRCTNAILTEAGLTQLKAAAPAHVRAVRRLVFDILDTDQQHAMRDALDGIASNLG</sequence>
<reference evidence="2 3" key="1">
    <citation type="submission" date="2020-05" db="EMBL/GenBank/DDBJ databases">
        <title>Draft genome sequence of Mycobacterium hippocampi DL, isolated from European seabass, Dicentrarchus labrax, reared in fish farms.</title>
        <authorList>
            <person name="Stathopoulou P."/>
            <person name="Asimakis E."/>
            <person name="Tzokas K."/>
            <person name="Batargias C."/>
            <person name="Tsiamis G."/>
        </authorList>
    </citation>
    <scope>NUCLEOTIDE SEQUENCE [LARGE SCALE GENOMIC DNA]</scope>
    <source>
        <strain evidence="2 3">DL</strain>
    </source>
</reference>
<dbReference type="InterPro" id="IPR039422">
    <property type="entry name" value="MarR/SlyA-like"/>
</dbReference>
<feature type="domain" description="HTH marR-type" evidence="1">
    <location>
        <begin position="21"/>
        <end position="157"/>
    </location>
</feature>
<dbReference type="AlphaFoldDB" id="A0A850PGQ4"/>
<dbReference type="EMBL" id="JABFYL010000014">
    <property type="protein sequence ID" value="NVN49292.1"/>
    <property type="molecule type" value="Genomic_DNA"/>
</dbReference>
<dbReference type="Proteomes" id="UP000570517">
    <property type="component" value="Unassembled WGS sequence"/>
</dbReference>
<dbReference type="PROSITE" id="PS50995">
    <property type="entry name" value="HTH_MARR_2"/>
    <property type="match status" value="1"/>
</dbReference>
<accession>A0A850PGQ4</accession>
<dbReference type="GO" id="GO:0003700">
    <property type="term" value="F:DNA-binding transcription factor activity"/>
    <property type="evidence" value="ECO:0007669"/>
    <property type="project" value="InterPro"/>
</dbReference>
<comment type="caution">
    <text evidence="2">The sequence shown here is derived from an EMBL/GenBank/DDBJ whole genome shotgun (WGS) entry which is preliminary data.</text>
</comment>
<dbReference type="InterPro" id="IPR036390">
    <property type="entry name" value="WH_DNA-bd_sf"/>
</dbReference>
<protein>
    <submittedName>
        <fullName evidence="2">Transcriptional regulator, MarR family</fullName>
    </submittedName>
</protein>
<dbReference type="GO" id="GO:0006950">
    <property type="term" value="P:response to stress"/>
    <property type="evidence" value="ECO:0007669"/>
    <property type="project" value="TreeGrafter"/>
</dbReference>
<evidence type="ECO:0000259" key="1">
    <source>
        <dbReference type="PROSITE" id="PS50995"/>
    </source>
</evidence>
<dbReference type="InterPro" id="IPR036388">
    <property type="entry name" value="WH-like_DNA-bd_sf"/>
</dbReference>
<dbReference type="PANTHER" id="PTHR33164:SF99">
    <property type="entry name" value="MARR FAMILY REGULATORY PROTEIN"/>
    <property type="match status" value="1"/>
</dbReference>
<dbReference type="Gene3D" id="1.10.10.10">
    <property type="entry name" value="Winged helix-like DNA-binding domain superfamily/Winged helix DNA-binding domain"/>
    <property type="match status" value="1"/>
</dbReference>
<organism evidence="2 3">
    <name type="scientific">Mycolicibacterium hippocampi</name>
    <dbReference type="NCBI Taxonomy" id="659824"/>
    <lineage>
        <taxon>Bacteria</taxon>
        <taxon>Bacillati</taxon>
        <taxon>Actinomycetota</taxon>
        <taxon>Actinomycetes</taxon>
        <taxon>Mycobacteriales</taxon>
        <taxon>Mycobacteriaceae</taxon>
        <taxon>Mycolicibacterium</taxon>
    </lineage>
</organism>
<proteinExistence type="predicted"/>
<name>A0A850PGQ4_9MYCO</name>